<organism evidence="2 3">
    <name type="scientific">Clytia hemisphaerica</name>
    <dbReference type="NCBI Taxonomy" id="252671"/>
    <lineage>
        <taxon>Eukaryota</taxon>
        <taxon>Metazoa</taxon>
        <taxon>Cnidaria</taxon>
        <taxon>Hydrozoa</taxon>
        <taxon>Hydroidolina</taxon>
        <taxon>Leptothecata</taxon>
        <taxon>Obeliida</taxon>
        <taxon>Clytiidae</taxon>
        <taxon>Clytia</taxon>
    </lineage>
</organism>
<dbReference type="OrthoDB" id="9906141at2759"/>
<dbReference type="InterPro" id="IPR043535">
    <property type="entry name" value="TEDC1"/>
</dbReference>
<reference evidence="2" key="1">
    <citation type="submission" date="2021-01" db="UniProtKB">
        <authorList>
            <consortium name="EnsemblMetazoa"/>
        </authorList>
    </citation>
    <scope>IDENTIFICATION</scope>
</reference>
<dbReference type="Proteomes" id="UP000594262">
    <property type="component" value="Unplaced"/>
</dbReference>
<protein>
    <recommendedName>
        <fullName evidence="1">Tubulin epsilon and delta complex protein 1 domain-containing protein</fullName>
    </recommendedName>
</protein>
<evidence type="ECO:0000313" key="2">
    <source>
        <dbReference type="EnsemblMetazoa" id="CLYHEMP016281.1"/>
    </source>
</evidence>
<dbReference type="PANTHER" id="PTHR35076:SF1">
    <property type="entry name" value="TUBULIN EPSILON AND DELTA COMPLEX PROTEIN 1"/>
    <property type="match status" value="1"/>
</dbReference>
<proteinExistence type="predicted"/>
<dbReference type="AlphaFoldDB" id="A0A7M5X1Q0"/>
<dbReference type="Pfam" id="PF14970">
    <property type="entry name" value="TEDC1"/>
    <property type="match status" value="1"/>
</dbReference>
<dbReference type="PANTHER" id="PTHR35076">
    <property type="entry name" value="TUBULIN EPSILON AND DELTA COMPLEX PROTEIN 1"/>
    <property type="match status" value="1"/>
</dbReference>
<name>A0A7M5X1Q0_9CNID</name>
<evidence type="ECO:0000313" key="3">
    <source>
        <dbReference type="Proteomes" id="UP000594262"/>
    </source>
</evidence>
<accession>A0A7M5X1Q0</accession>
<evidence type="ECO:0000259" key="1">
    <source>
        <dbReference type="Pfam" id="PF14970"/>
    </source>
</evidence>
<dbReference type="InterPro" id="IPR027996">
    <property type="entry name" value="TEDC1_dom"/>
</dbReference>
<feature type="domain" description="Tubulin epsilon and delta complex protein 1" evidence="1">
    <location>
        <begin position="84"/>
        <end position="264"/>
    </location>
</feature>
<keyword evidence="3" id="KW-1185">Reference proteome</keyword>
<dbReference type="EnsemblMetazoa" id="CLYHEMT016281.1">
    <property type="protein sequence ID" value="CLYHEMP016281.1"/>
    <property type="gene ID" value="CLYHEMG016281"/>
</dbReference>
<sequence length="367" mass="43018">MSATSKPIKIKEVIDTFCLLFRCHGYSKISAEILRQSKFDQRDVVIPLLDFVFNVLTKNLDHDFSSWNSSKKFMLVLSMLKEVGYPRTHLLFCKELVNMSSQELLLAFGYLLVKLDIIGKLRHDALHYVNAAIIESCNPSDTQPLTKSKISLNDSVRLTKKIEFLQRDLSTDSGYLEKLLREFNQIDEEHLQSSLISRGEPPTKDGGAEMKHFVKPNILDLIFFQNFKLQEHCIELLKKQIEMLRIHNKWVQQESLFWKWLSSIPKKHCTKAYTLGTTSELLRQPDQEVPFKRFLSDDLLKTIFQQCQFDFDDETELFNEVLDESFKNSLDDLKSSIRKIEDENKKWLQNLVTDRFPNYVQLPELKR</sequence>